<dbReference type="GO" id="GO:0048488">
    <property type="term" value="P:synaptic vesicle endocytosis"/>
    <property type="evidence" value="ECO:0007669"/>
    <property type="project" value="TreeGrafter"/>
</dbReference>
<accession>A0A0B1SNL6</accession>
<evidence type="ECO:0000259" key="3">
    <source>
        <dbReference type="Pfam" id="PF25040"/>
    </source>
</evidence>
<feature type="domain" description="Bridge-like lipid transfer protein family member 1 C-terminal" evidence="3">
    <location>
        <begin position="683"/>
        <end position="843"/>
    </location>
</feature>
<dbReference type="Pfam" id="PF25040">
    <property type="entry name" value="BLTP1_C"/>
    <property type="match status" value="1"/>
</dbReference>
<evidence type="ECO:0000259" key="2">
    <source>
        <dbReference type="Pfam" id="PF25039"/>
    </source>
</evidence>
<organism evidence="4 5">
    <name type="scientific">Oesophagostomum dentatum</name>
    <name type="common">Nodular worm</name>
    <dbReference type="NCBI Taxonomy" id="61180"/>
    <lineage>
        <taxon>Eukaryota</taxon>
        <taxon>Metazoa</taxon>
        <taxon>Ecdysozoa</taxon>
        <taxon>Nematoda</taxon>
        <taxon>Chromadorea</taxon>
        <taxon>Rhabditida</taxon>
        <taxon>Rhabditina</taxon>
        <taxon>Rhabditomorpha</taxon>
        <taxon>Strongyloidea</taxon>
        <taxon>Strongylidae</taxon>
        <taxon>Oesophagostomum</taxon>
    </lineage>
</organism>
<feature type="compositionally biased region" description="Polar residues" evidence="1">
    <location>
        <begin position="134"/>
        <end position="153"/>
    </location>
</feature>
<proteinExistence type="predicted"/>
<dbReference type="Pfam" id="PF25039">
    <property type="entry name" value="BLTP1_M"/>
    <property type="match status" value="1"/>
</dbReference>
<dbReference type="InterPro" id="IPR056741">
    <property type="entry name" value="BLTP1_M"/>
</dbReference>
<evidence type="ECO:0000313" key="5">
    <source>
        <dbReference type="Proteomes" id="UP000053660"/>
    </source>
</evidence>
<dbReference type="EMBL" id="KN560120">
    <property type="protein sequence ID" value="KHJ86529.1"/>
    <property type="molecule type" value="Genomic_DNA"/>
</dbReference>
<feature type="domain" description="Bridge-like lipid transfer protein family member 1 middle region" evidence="2">
    <location>
        <begin position="507"/>
        <end position="675"/>
    </location>
</feature>
<feature type="compositionally biased region" description="Polar residues" evidence="1">
    <location>
        <begin position="335"/>
        <end position="348"/>
    </location>
</feature>
<protein>
    <recommendedName>
        <fullName evidence="6">Fragile site-associated protein C-terminal domain-containing protein</fullName>
    </recommendedName>
</protein>
<gene>
    <name evidence="4" type="ORF">OESDEN_13714</name>
</gene>
<dbReference type="OrthoDB" id="10051416at2759"/>
<evidence type="ECO:0000256" key="1">
    <source>
        <dbReference type="SAM" id="MobiDB-lite"/>
    </source>
</evidence>
<sequence>MALDCTEDRVFNAGISKSVMLKVKELGPHLAGCPSCLLLHTILRWCALPSSVEKLSTTAVSPGIHPQFADKANRKTALMALLSHWHTDICQQVKLASNAEARKYRADPGSMIREVRIPMDDLENKPEIKHRRNASTASRNLTVNGSVTNQRRSSAQDQKVDLYHWLLSVHRERKDRKPAELDGKDYINPMDIMPQAFFYSFYHSRRLDWTQLDGLPLDQLSLSYTVVINNVIAAMVEQRVVSSAADAARKFITPHLHQLMHIKKVAVDGRLSWRIDMDEKGLLPVRGWCDLTYSGMVENVRFVVALCSVCLIKEILLVAKTSLDVPNDLKRRPSAPTSVARSPESMHSNLTAKSRETITWDERVLDMMRDFEKNRSRSSKKKRGDVLMKITGELAIDSVRLESILTDLYVSLMVQLIEITQQHSPACDRGSKILPPTSQLPKGNTPANVIDLKLRKASLALMESDNSKRNTHIVNCTLHESTSRLTSQWRKPGDSNPEEPLTMLKIALGAIEGELPMAAHSLHDVVMRHGPQLEQQFNRLSAQPTALSNPTAIPDVSLPEVPVLEQGAPAPWYQKAGDLTRAVRPRAPVAKVKFDFETSSIELRARLLPSLLARYRLNKASSSGITGDAANWTAAINSHHAEFCVSSAGKPMDTFTLALPAVAVDGEYTVDKGDAAPTTSKTLLYREGGYLKMSVSLGQVNHSFTTDLLNQILFAEQSFRSELSALVSRLRAERFGWSPASPQSVSTDRQPTLLFFLTVKGQGVPWLQLTAATPTATAVRFTIESLDAELTNRWVVKEQGSAKERLFGAAAIQFNAKLGQLVKVAQYEELQPELQEYATFMTQV</sequence>
<dbReference type="InterPro" id="IPR033616">
    <property type="entry name" value="BLTP1"/>
</dbReference>
<dbReference type="GO" id="GO:0098793">
    <property type="term" value="C:presynapse"/>
    <property type="evidence" value="ECO:0007669"/>
    <property type="project" value="GOC"/>
</dbReference>
<reference evidence="4 5" key="1">
    <citation type="submission" date="2014-03" db="EMBL/GenBank/DDBJ databases">
        <title>Draft genome of the hookworm Oesophagostomum dentatum.</title>
        <authorList>
            <person name="Mitreva M."/>
        </authorList>
    </citation>
    <scope>NUCLEOTIDE SEQUENCE [LARGE SCALE GENOMIC DNA]</scope>
    <source>
        <strain evidence="4 5">OD-Hann</strain>
    </source>
</reference>
<name>A0A0B1SNL6_OESDE</name>
<feature type="region of interest" description="Disordered" evidence="1">
    <location>
        <begin position="127"/>
        <end position="153"/>
    </location>
</feature>
<evidence type="ECO:0008006" key="6">
    <source>
        <dbReference type="Google" id="ProtNLM"/>
    </source>
</evidence>
<dbReference type="AlphaFoldDB" id="A0A0B1SNL6"/>
<dbReference type="InterPro" id="IPR056742">
    <property type="entry name" value="BLTP1_C"/>
</dbReference>
<evidence type="ECO:0000313" key="4">
    <source>
        <dbReference type="EMBL" id="KHJ86529.1"/>
    </source>
</evidence>
<dbReference type="PANTHER" id="PTHR31640:SF1">
    <property type="entry name" value="BRIDGE-LIKE LIPID TRANSFER PROTEIN FAMILY MEMBER 1"/>
    <property type="match status" value="1"/>
</dbReference>
<keyword evidence="5" id="KW-1185">Reference proteome</keyword>
<dbReference type="Proteomes" id="UP000053660">
    <property type="component" value="Unassembled WGS sequence"/>
</dbReference>
<feature type="region of interest" description="Disordered" evidence="1">
    <location>
        <begin position="329"/>
        <end position="348"/>
    </location>
</feature>
<dbReference type="PANTHER" id="PTHR31640">
    <property type="entry name" value="TRANSMEMBRANE PROTEIN KIAA1109"/>
    <property type="match status" value="1"/>
</dbReference>